<name>A0A8H6BNQ0_DEKBR</name>
<evidence type="ECO:0000256" key="5">
    <source>
        <dbReference type="RuleBase" id="RU361277"/>
    </source>
</evidence>
<dbReference type="Proteomes" id="UP000568158">
    <property type="component" value="Unassembled WGS sequence"/>
</dbReference>
<dbReference type="GO" id="GO:0016616">
    <property type="term" value="F:oxidoreductase activity, acting on the CH-OH group of donors, NAD or NADP as acceptor"/>
    <property type="evidence" value="ECO:0007669"/>
    <property type="project" value="InterPro"/>
</dbReference>
<organism evidence="7 8">
    <name type="scientific">Dekkera bruxellensis</name>
    <name type="common">Brettanomyces custersii</name>
    <dbReference type="NCBI Taxonomy" id="5007"/>
    <lineage>
        <taxon>Eukaryota</taxon>
        <taxon>Fungi</taxon>
        <taxon>Dikarya</taxon>
        <taxon>Ascomycota</taxon>
        <taxon>Saccharomycotina</taxon>
        <taxon>Pichiomycetes</taxon>
        <taxon>Pichiales</taxon>
        <taxon>Pichiaceae</taxon>
        <taxon>Brettanomyces</taxon>
    </lineage>
</organism>
<dbReference type="FunFam" id="3.40.50.720:FF:000022">
    <property type="entry name" value="Cinnamyl alcohol dehydrogenase"/>
    <property type="match status" value="1"/>
</dbReference>
<dbReference type="AlphaFoldDB" id="A0A8H6BNQ0"/>
<dbReference type="InterPro" id="IPR013149">
    <property type="entry name" value="ADH-like_C"/>
</dbReference>
<dbReference type="Gene3D" id="3.90.180.10">
    <property type="entry name" value="Medium-chain alcohol dehydrogenases, catalytic domain"/>
    <property type="match status" value="1"/>
</dbReference>
<dbReference type="InterPro" id="IPR013154">
    <property type="entry name" value="ADH-like_N"/>
</dbReference>
<dbReference type="InterPro" id="IPR002328">
    <property type="entry name" value="ADH_Zn_CS"/>
</dbReference>
<sequence length="393" mass="43576">MGEEITEFHAIGVQDFEHWIEPKLFTYKPRPLRPYDIDIQVEACGICGSDTHTAKGDWGQPFTPMAVGHEIVGYIVRIGPEVDRKTFSIGQRVGVGAQCDSCGECWRCKHHFENNCPSGSGTYGSTAPDGYHTQGGYADYVRVNSKFVFNIPEALETKYAAPLFCAGVTGFRPLLIGGVKKGSKVAVSGIGGVGHLTIQFAKALGAEVTAVSRNDKKRDIAKKLGADHYIATSSPDFPSKYKNSFDVIVNTASMFSEGHIQDVMSMMRPDGKFLFITMPKVGDKLVIDPFFLCSGNYQIGGSAIGSPDEIRKMLDIAAKHNIKPWIETYDINEANVSTAWKRLEKGDVRFRFVLTGYKKVLWKESNRRLNGIRHKIRYQISSCKYHGTNTLIL</sequence>
<evidence type="ECO:0000259" key="6">
    <source>
        <dbReference type="SMART" id="SM00829"/>
    </source>
</evidence>
<evidence type="ECO:0000256" key="1">
    <source>
        <dbReference type="ARBA" id="ARBA00001947"/>
    </source>
</evidence>
<dbReference type="InterPro" id="IPR047109">
    <property type="entry name" value="CAD-like"/>
</dbReference>
<dbReference type="Pfam" id="PF00107">
    <property type="entry name" value="ADH_zinc_N"/>
    <property type="match status" value="1"/>
</dbReference>
<dbReference type="InterPro" id="IPR011032">
    <property type="entry name" value="GroES-like_sf"/>
</dbReference>
<comment type="cofactor">
    <cofactor evidence="1 5">
        <name>Zn(2+)</name>
        <dbReference type="ChEBI" id="CHEBI:29105"/>
    </cofactor>
</comment>
<evidence type="ECO:0000256" key="4">
    <source>
        <dbReference type="ARBA" id="ARBA00023002"/>
    </source>
</evidence>
<dbReference type="InterPro" id="IPR036291">
    <property type="entry name" value="NAD(P)-bd_dom_sf"/>
</dbReference>
<dbReference type="SMART" id="SM00829">
    <property type="entry name" value="PKS_ER"/>
    <property type="match status" value="1"/>
</dbReference>
<dbReference type="CDD" id="cd05283">
    <property type="entry name" value="CAD1"/>
    <property type="match status" value="1"/>
</dbReference>
<dbReference type="EMBL" id="JABCYN010000011">
    <property type="protein sequence ID" value="KAF6015030.1"/>
    <property type="molecule type" value="Genomic_DNA"/>
</dbReference>
<protein>
    <recommendedName>
        <fullName evidence="6">Enoyl reductase (ER) domain-containing protein</fullName>
    </recommendedName>
</protein>
<comment type="similarity">
    <text evidence="5">Belongs to the zinc-containing alcohol dehydrogenase family.</text>
</comment>
<keyword evidence="4" id="KW-0560">Oxidoreductase</keyword>
<dbReference type="SUPFAM" id="SSF51735">
    <property type="entry name" value="NAD(P)-binding Rossmann-fold domains"/>
    <property type="match status" value="1"/>
</dbReference>
<gene>
    <name evidence="7" type="ORF">HII12_001083</name>
</gene>
<evidence type="ECO:0000256" key="3">
    <source>
        <dbReference type="ARBA" id="ARBA00022833"/>
    </source>
</evidence>
<evidence type="ECO:0000313" key="8">
    <source>
        <dbReference type="Proteomes" id="UP000568158"/>
    </source>
</evidence>
<feature type="domain" description="Enoyl reductase (ER)" evidence="6">
    <location>
        <begin position="12"/>
        <end position="354"/>
    </location>
</feature>
<comment type="caution">
    <text evidence="7">The sequence shown here is derived from an EMBL/GenBank/DDBJ whole genome shotgun (WGS) entry which is preliminary data.</text>
</comment>
<dbReference type="InterPro" id="IPR020843">
    <property type="entry name" value="ER"/>
</dbReference>
<keyword evidence="3 5" id="KW-0862">Zinc</keyword>
<accession>A0A8H6BNQ0</accession>
<dbReference type="PROSITE" id="PS00059">
    <property type="entry name" value="ADH_ZINC"/>
    <property type="match status" value="1"/>
</dbReference>
<dbReference type="Gene3D" id="3.40.50.720">
    <property type="entry name" value="NAD(P)-binding Rossmann-like Domain"/>
    <property type="match status" value="1"/>
</dbReference>
<dbReference type="GO" id="GO:0008270">
    <property type="term" value="F:zinc ion binding"/>
    <property type="evidence" value="ECO:0007669"/>
    <property type="project" value="InterPro"/>
</dbReference>
<dbReference type="SUPFAM" id="SSF50129">
    <property type="entry name" value="GroES-like"/>
    <property type="match status" value="1"/>
</dbReference>
<evidence type="ECO:0000313" key="7">
    <source>
        <dbReference type="EMBL" id="KAF6015030.1"/>
    </source>
</evidence>
<evidence type="ECO:0000256" key="2">
    <source>
        <dbReference type="ARBA" id="ARBA00022723"/>
    </source>
</evidence>
<keyword evidence="2 5" id="KW-0479">Metal-binding</keyword>
<proteinExistence type="inferred from homology"/>
<reference evidence="7 8" key="1">
    <citation type="journal article" date="2020" name="Appl. Microbiol. Biotechnol.">
        <title>Targeted gene deletion in Brettanomyces bruxellensis with an expression-free CRISPR-Cas9 system.</title>
        <authorList>
            <person name="Varela C."/>
            <person name="Bartel C."/>
            <person name="Onetto C."/>
            <person name="Borneman A."/>
        </authorList>
    </citation>
    <scope>NUCLEOTIDE SEQUENCE [LARGE SCALE GENOMIC DNA]</scope>
    <source>
        <strain evidence="7 8">AWRI1613</strain>
    </source>
</reference>
<dbReference type="Pfam" id="PF08240">
    <property type="entry name" value="ADH_N"/>
    <property type="match status" value="1"/>
</dbReference>
<dbReference type="PANTHER" id="PTHR42683">
    <property type="entry name" value="ALDEHYDE REDUCTASE"/>
    <property type="match status" value="1"/>
</dbReference>